<dbReference type="PANTHER" id="PTHR21210">
    <property type="entry name" value="TRNA (URACIL-O(2)-)-METHYLTRANSFERASE-RELATED"/>
    <property type="match status" value="1"/>
</dbReference>
<dbReference type="InterPro" id="IPR011671">
    <property type="entry name" value="tRNA_uracil_MeTrfase"/>
</dbReference>
<dbReference type="GO" id="GO:0141101">
    <property type="term" value="F:tRNA(Ser) (uridine(44)-2'-O-)-methyltransferase activity"/>
    <property type="evidence" value="ECO:0007669"/>
    <property type="project" value="UniProtKB-EC"/>
</dbReference>
<keyword evidence="7 9" id="KW-0819">tRNA processing</keyword>
<comment type="similarity">
    <text evidence="2 9">Belongs to the TRM44 family.</text>
</comment>
<reference evidence="10" key="2">
    <citation type="submission" date="2004-02" db="EMBL/GenBank/DDBJ databases">
        <authorList>
            <consortium name="Genoscope"/>
            <consortium name="Whitehead Institute Centre for Genome Research"/>
        </authorList>
    </citation>
    <scope>NUCLEOTIDE SEQUENCE</scope>
</reference>
<comment type="catalytic activity">
    <reaction evidence="8 9">
        <text>uridine(44) in tRNA(Ser) + S-adenosyl-L-methionine = 2'-O-methyluridine(44) in tRNA(Ser) + S-adenosyl-L-homocysteine + H(+)</text>
        <dbReference type="Rhea" id="RHEA:43100"/>
        <dbReference type="Rhea" id="RHEA-COMP:10339"/>
        <dbReference type="Rhea" id="RHEA-COMP:10340"/>
        <dbReference type="ChEBI" id="CHEBI:15378"/>
        <dbReference type="ChEBI" id="CHEBI:57856"/>
        <dbReference type="ChEBI" id="CHEBI:59789"/>
        <dbReference type="ChEBI" id="CHEBI:65315"/>
        <dbReference type="ChEBI" id="CHEBI:74478"/>
        <dbReference type="EC" id="2.1.1.211"/>
    </reaction>
</comment>
<accession>Q4SF68</accession>
<dbReference type="OrthoDB" id="10047021at2759"/>
<dbReference type="EC" id="2.1.1.211" evidence="9"/>
<reference evidence="10" key="1">
    <citation type="journal article" date="2004" name="Nature">
        <title>Genome duplication in the teleost fish Tetraodon nigroviridis reveals the early vertebrate proto-karyotype.</title>
        <authorList>
            <person name="Jaillon O."/>
            <person name="Aury J.-M."/>
            <person name="Brunet F."/>
            <person name="Petit J.-L."/>
            <person name="Stange-Thomann N."/>
            <person name="Mauceli E."/>
            <person name="Bouneau L."/>
            <person name="Fischer C."/>
            <person name="Ozouf-Costaz C."/>
            <person name="Bernot A."/>
            <person name="Nicaud S."/>
            <person name="Jaffe D."/>
            <person name="Fisher S."/>
            <person name="Lutfalla G."/>
            <person name="Dossat C."/>
            <person name="Segurens B."/>
            <person name="Dasilva C."/>
            <person name="Salanoubat M."/>
            <person name="Levy M."/>
            <person name="Boudet N."/>
            <person name="Castellano S."/>
            <person name="Anthouard V."/>
            <person name="Jubin C."/>
            <person name="Castelli V."/>
            <person name="Katinka M."/>
            <person name="Vacherie B."/>
            <person name="Biemont C."/>
            <person name="Skalli Z."/>
            <person name="Cattolico L."/>
            <person name="Poulain J."/>
            <person name="De Berardinis V."/>
            <person name="Cruaud C."/>
            <person name="Duprat S."/>
            <person name="Brottier P."/>
            <person name="Coutanceau J.-P."/>
            <person name="Gouzy J."/>
            <person name="Parra G."/>
            <person name="Lardier G."/>
            <person name="Chapple C."/>
            <person name="McKernan K.J."/>
            <person name="McEwan P."/>
            <person name="Bosak S."/>
            <person name="Kellis M."/>
            <person name="Volff J.-N."/>
            <person name="Guigo R."/>
            <person name="Zody M.C."/>
            <person name="Mesirov J."/>
            <person name="Lindblad-Toh K."/>
            <person name="Birren B."/>
            <person name="Nusbaum C."/>
            <person name="Kahn D."/>
            <person name="Robinson-Rechavi M."/>
            <person name="Laudet V."/>
            <person name="Schachter V."/>
            <person name="Quetier F."/>
            <person name="Saurin W."/>
            <person name="Scarpelli C."/>
            <person name="Wincker P."/>
            <person name="Lander E.S."/>
            <person name="Weissenbach J."/>
            <person name="Roest Crollius H."/>
        </authorList>
    </citation>
    <scope>NUCLEOTIDE SEQUENCE [LARGE SCALE GENOMIC DNA]</scope>
</reference>
<comment type="subcellular location">
    <subcellularLocation>
        <location evidence="1 9">Cytoplasm</location>
    </subcellularLocation>
</comment>
<evidence type="ECO:0000256" key="6">
    <source>
        <dbReference type="ARBA" id="ARBA00022691"/>
    </source>
</evidence>
<dbReference type="GO" id="GO:0030488">
    <property type="term" value="P:tRNA methylation"/>
    <property type="evidence" value="ECO:0007669"/>
    <property type="project" value="UniProtKB-UniRule"/>
</dbReference>
<evidence type="ECO:0000256" key="3">
    <source>
        <dbReference type="ARBA" id="ARBA00022490"/>
    </source>
</evidence>
<dbReference type="Pfam" id="PF07757">
    <property type="entry name" value="AdoMet_MTase"/>
    <property type="match status" value="1"/>
</dbReference>
<dbReference type="PANTHER" id="PTHR21210:SF0">
    <property type="entry name" value="TRNA (URACIL-O(2)-)-METHYLTRANSFERASE-RELATED"/>
    <property type="match status" value="1"/>
</dbReference>
<evidence type="ECO:0000256" key="5">
    <source>
        <dbReference type="ARBA" id="ARBA00022679"/>
    </source>
</evidence>
<dbReference type="KEGG" id="tng:GSTEN00019233G001"/>
<evidence type="ECO:0000256" key="7">
    <source>
        <dbReference type="ARBA" id="ARBA00022694"/>
    </source>
</evidence>
<evidence type="ECO:0000256" key="9">
    <source>
        <dbReference type="RuleBase" id="RU368004"/>
    </source>
</evidence>
<evidence type="ECO:0000256" key="4">
    <source>
        <dbReference type="ARBA" id="ARBA00022603"/>
    </source>
</evidence>
<keyword evidence="4 9" id="KW-0489">Methyltransferase</keyword>
<comment type="function">
    <text evidence="9">Adenosyl-L-methionine (AdoMet)-dependent tRNA (uracil-O(2)-)-methyltransferase.</text>
</comment>
<name>Q4SF68_TETNG</name>
<comment type="caution">
    <text evidence="10">The sequence shown here is derived from an EMBL/GenBank/DDBJ whole genome shotgun (WGS) entry which is preliminary data.</text>
</comment>
<protein>
    <recommendedName>
        <fullName evidence="9">tRNA (uracil-O(2)-)-methyltransferase</fullName>
        <ecNumber evidence="9">2.1.1.211</ecNumber>
    </recommendedName>
</protein>
<organism evidence="10">
    <name type="scientific">Tetraodon nigroviridis</name>
    <name type="common">Spotted green pufferfish</name>
    <name type="synonym">Chelonodon nigroviridis</name>
    <dbReference type="NCBI Taxonomy" id="99883"/>
    <lineage>
        <taxon>Eukaryota</taxon>
        <taxon>Metazoa</taxon>
        <taxon>Chordata</taxon>
        <taxon>Craniata</taxon>
        <taxon>Vertebrata</taxon>
        <taxon>Euteleostomi</taxon>
        <taxon>Actinopterygii</taxon>
        <taxon>Neopterygii</taxon>
        <taxon>Teleostei</taxon>
        <taxon>Neoteleostei</taxon>
        <taxon>Acanthomorphata</taxon>
        <taxon>Eupercaria</taxon>
        <taxon>Tetraodontiformes</taxon>
        <taxon>Tetradontoidea</taxon>
        <taxon>Tetraodontidae</taxon>
        <taxon>Tetraodon</taxon>
    </lineage>
</organism>
<dbReference type="GO" id="GO:0005737">
    <property type="term" value="C:cytoplasm"/>
    <property type="evidence" value="ECO:0007669"/>
    <property type="project" value="UniProtKB-SubCell"/>
</dbReference>
<dbReference type="EMBL" id="CAAE01014608">
    <property type="protein sequence ID" value="CAG00714.1"/>
    <property type="molecule type" value="Genomic_DNA"/>
</dbReference>
<evidence type="ECO:0000313" key="10">
    <source>
        <dbReference type="EMBL" id="CAG00714.1"/>
    </source>
</evidence>
<gene>
    <name evidence="10" type="ORF">GSTENG00019233001</name>
</gene>
<keyword evidence="5 9" id="KW-0808">Transferase</keyword>
<keyword evidence="6 9" id="KW-0949">S-adenosyl-L-methionine</keyword>
<evidence type="ECO:0000256" key="8">
    <source>
        <dbReference type="ARBA" id="ARBA00047957"/>
    </source>
</evidence>
<sequence>MLLLKPESAPQITAAFRLLSKLSKSSIISHDVKYCPGLERTGNTKTDVWIKKPHVINKRLCGVKETEGEYVGKEALKFLLDDSESSAEVLSFISGHVPQTEQHEEPWRFSVRTIIPKVSCYGTKSQKEGILKGEDAYGAVKDLFSLFVKTLLCFPDLGNHQVTFLPFEEEPGGQARLKKGNIYQILLVQRDCPWELHTLAPDAWFSDGVAYPKPAWLCADLLPKLVRWAAENRSSEFSSTLSLLPVERYSLAYQRLKDKYRAMVKVWPEVTDPEKFVYEDVAIATYLLVLWAEERARKCLAARQTFVDLGCGNGLLVHILTNEGHSGKGIDVRKRKIWDMYGPETVLEVRKIMVATHPRDSD</sequence>
<keyword evidence="3 9" id="KW-0963">Cytoplasm</keyword>
<dbReference type="AlphaFoldDB" id="Q4SF68"/>
<evidence type="ECO:0000256" key="2">
    <source>
        <dbReference type="ARBA" id="ARBA00009056"/>
    </source>
</evidence>
<proteinExistence type="inferred from homology"/>
<evidence type="ECO:0000256" key="1">
    <source>
        <dbReference type="ARBA" id="ARBA00004496"/>
    </source>
</evidence>